<reference evidence="11 12" key="1">
    <citation type="journal article" date="2018" name="Sci. Adv.">
        <title>Multi-heme cytochromes provide a pathway for survival in energy-limited environments.</title>
        <authorList>
            <person name="Deng X."/>
            <person name="Dohmae N."/>
            <person name="Nealson K.H."/>
            <person name="Hashimoto K."/>
            <person name="Okamoto A."/>
        </authorList>
    </citation>
    <scope>NUCLEOTIDE SEQUENCE [LARGE SCALE GENOMIC DNA]</scope>
    <source>
        <strain evidence="11 12">IS5</strain>
    </source>
</reference>
<dbReference type="SUPFAM" id="SSF82689">
    <property type="entry name" value="Mechanosensitive channel protein MscS (YggB), C-terminal domain"/>
    <property type="match status" value="1"/>
</dbReference>
<dbReference type="InterPro" id="IPR011014">
    <property type="entry name" value="MscS_channel_TM-2"/>
</dbReference>
<comment type="subcellular location">
    <subcellularLocation>
        <location evidence="1">Cell membrane</location>
        <topology evidence="1">Multi-pass membrane protein</topology>
    </subcellularLocation>
</comment>
<evidence type="ECO:0000313" key="11">
    <source>
        <dbReference type="EMBL" id="BBD08603.1"/>
    </source>
</evidence>
<dbReference type="PANTHER" id="PTHR30347:SF1">
    <property type="entry name" value="MECHANOSENSITIVE CHANNEL MSCK"/>
    <property type="match status" value="1"/>
</dbReference>
<dbReference type="InterPro" id="IPR049142">
    <property type="entry name" value="MS_channel_1st"/>
</dbReference>
<evidence type="ECO:0000256" key="2">
    <source>
        <dbReference type="ARBA" id="ARBA00008017"/>
    </source>
</evidence>
<feature type="transmembrane region" description="Helical" evidence="7">
    <location>
        <begin position="248"/>
        <end position="271"/>
    </location>
</feature>
<name>A0A2Z6AZI7_9BACT</name>
<evidence type="ECO:0000313" key="12">
    <source>
        <dbReference type="Proteomes" id="UP000269883"/>
    </source>
</evidence>
<dbReference type="GO" id="GO:0005886">
    <property type="term" value="C:plasma membrane"/>
    <property type="evidence" value="ECO:0007669"/>
    <property type="project" value="UniProtKB-SubCell"/>
</dbReference>
<dbReference type="OrthoDB" id="9799209at2"/>
<dbReference type="KEGG" id="dfl:DFE_1877"/>
<keyword evidence="3" id="KW-1003">Cell membrane</keyword>
<evidence type="ECO:0000256" key="7">
    <source>
        <dbReference type="SAM" id="Phobius"/>
    </source>
</evidence>
<dbReference type="Pfam" id="PF21082">
    <property type="entry name" value="MS_channel_3rd"/>
    <property type="match status" value="1"/>
</dbReference>
<dbReference type="Pfam" id="PF21088">
    <property type="entry name" value="MS_channel_1st"/>
    <property type="match status" value="1"/>
</dbReference>
<evidence type="ECO:0000256" key="6">
    <source>
        <dbReference type="ARBA" id="ARBA00023136"/>
    </source>
</evidence>
<dbReference type="Gene3D" id="2.30.30.60">
    <property type="match status" value="1"/>
</dbReference>
<dbReference type="SUPFAM" id="SSF82861">
    <property type="entry name" value="Mechanosensitive channel protein MscS (YggB), transmembrane region"/>
    <property type="match status" value="1"/>
</dbReference>
<protein>
    <submittedName>
        <fullName evidence="11">Transporter, small conductance mechanosensitive ion channel MscS family protein</fullName>
    </submittedName>
</protein>
<keyword evidence="6 7" id="KW-0472">Membrane</keyword>
<keyword evidence="4 7" id="KW-0812">Transmembrane</keyword>
<evidence type="ECO:0000256" key="3">
    <source>
        <dbReference type="ARBA" id="ARBA00022475"/>
    </source>
</evidence>
<feature type="domain" description="Mechanosensitive ion channel transmembrane helices 2/3" evidence="10">
    <location>
        <begin position="220"/>
        <end position="257"/>
    </location>
</feature>
<proteinExistence type="inferred from homology"/>
<gene>
    <name evidence="11" type="ORF">DFE_1877</name>
</gene>
<dbReference type="Gene3D" id="1.10.287.1260">
    <property type="match status" value="1"/>
</dbReference>
<dbReference type="InterPro" id="IPR052702">
    <property type="entry name" value="MscS-like_channel"/>
</dbReference>
<keyword evidence="5 7" id="KW-1133">Transmembrane helix</keyword>
<organism evidence="11 12">
    <name type="scientific">Desulfovibrio ferrophilus</name>
    <dbReference type="NCBI Taxonomy" id="241368"/>
    <lineage>
        <taxon>Bacteria</taxon>
        <taxon>Pseudomonadati</taxon>
        <taxon>Thermodesulfobacteriota</taxon>
        <taxon>Desulfovibrionia</taxon>
        <taxon>Desulfovibrionales</taxon>
        <taxon>Desulfovibrionaceae</taxon>
        <taxon>Desulfovibrio</taxon>
    </lineage>
</organism>
<dbReference type="Pfam" id="PF00924">
    <property type="entry name" value="MS_channel_2nd"/>
    <property type="match status" value="1"/>
</dbReference>
<keyword evidence="12" id="KW-1185">Reference proteome</keyword>
<dbReference type="PANTHER" id="PTHR30347">
    <property type="entry name" value="POTASSIUM CHANNEL RELATED"/>
    <property type="match status" value="1"/>
</dbReference>
<dbReference type="AlphaFoldDB" id="A0A2Z6AZI7"/>
<sequence length="429" mass="46141">MQQQPFSLEAFIAWGLELPLQAWKWLTVGSGAMQAAVVLGVVLLGWLLALPLKQAVRARFPGGMEGDLPLPRLARTLVRALPAMVSALLAAAAREGLKLSGYGGVLLDSVLTLLVVSSVIILGSSIIRSRFWRRCFATLAVIAATLHVLGILGPVMQVLDSVGFDLGGTRVTLLVLAKAALLLLIFFRLGGMASIFVERRLEGVSELTPSTRVLLSKTARISFYVLATLLALNSVGIDLTALTVFSGAIGVGVGFGLRNVFANLISGLILLMDKSIKPGDVIEIGGVYGWITELRGRFVSVVTRDGKEYLIPNEDLITSQVVNWSFSDSNVRLKVPVGVSYGTDIKRALKLMEQAVQGLPRVLLSPAPVALFLEFGDSSLNLELRVWIKDPQNGVANITSAINVAILDVFRAEGIQIPFPQRDVHIISE</sequence>
<dbReference type="InterPro" id="IPR011066">
    <property type="entry name" value="MscS_channel_C_sf"/>
</dbReference>
<evidence type="ECO:0000259" key="8">
    <source>
        <dbReference type="Pfam" id="PF00924"/>
    </source>
</evidence>
<evidence type="ECO:0000259" key="9">
    <source>
        <dbReference type="Pfam" id="PF21082"/>
    </source>
</evidence>
<feature type="transmembrane region" description="Helical" evidence="7">
    <location>
        <begin position="32"/>
        <end position="52"/>
    </location>
</feature>
<accession>A0A2Z6AZI7</accession>
<dbReference type="EMBL" id="AP017378">
    <property type="protein sequence ID" value="BBD08603.1"/>
    <property type="molecule type" value="Genomic_DNA"/>
</dbReference>
<dbReference type="InterPro" id="IPR023408">
    <property type="entry name" value="MscS_beta-dom_sf"/>
</dbReference>
<dbReference type="InterPro" id="IPR006685">
    <property type="entry name" value="MscS_channel_2nd"/>
</dbReference>
<evidence type="ECO:0000256" key="5">
    <source>
        <dbReference type="ARBA" id="ARBA00022989"/>
    </source>
</evidence>
<feature type="transmembrane region" description="Helical" evidence="7">
    <location>
        <begin position="221"/>
        <end position="242"/>
    </location>
</feature>
<feature type="domain" description="Mechanosensitive ion channel MscS C-terminal" evidence="9">
    <location>
        <begin position="334"/>
        <end position="417"/>
    </location>
</feature>
<dbReference type="InterPro" id="IPR010920">
    <property type="entry name" value="LSM_dom_sf"/>
</dbReference>
<comment type="similarity">
    <text evidence="2">Belongs to the MscS (TC 1.A.23) family.</text>
</comment>
<dbReference type="Gene3D" id="3.30.70.100">
    <property type="match status" value="1"/>
</dbReference>
<dbReference type="RefSeq" id="WP_126378830.1">
    <property type="nucleotide sequence ID" value="NZ_AP017378.1"/>
</dbReference>
<evidence type="ECO:0000256" key="4">
    <source>
        <dbReference type="ARBA" id="ARBA00022692"/>
    </source>
</evidence>
<feature type="transmembrane region" description="Helical" evidence="7">
    <location>
        <begin position="171"/>
        <end position="190"/>
    </location>
</feature>
<feature type="transmembrane region" description="Helical" evidence="7">
    <location>
        <begin position="135"/>
        <end position="159"/>
    </location>
</feature>
<dbReference type="Proteomes" id="UP000269883">
    <property type="component" value="Chromosome"/>
</dbReference>
<feature type="domain" description="Mechanosensitive ion channel MscS" evidence="8">
    <location>
        <begin position="259"/>
        <end position="325"/>
    </location>
</feature>
<dbReference type="GO" id="GO:0008381">
    <property type="term" value="F:mechanosensitive monoatomic ion channel activity"/>
    <property type="evidence" value="ECO:0007669"/>
    <property type="project" value="UniProtKB-ARBA"/>
</dbReference>
<feature type="transmembrane region" description="Helical" evidence="7">
    <location>
        <begin position="99"/>
        <end position="123"/>
    </location>
</feature>
<evidence type="ECO:0000259" key="10">
    <source>
        <dbReference type="Pfam" id="PF21088"/>
    </source>
</evidence>
<feature type="transmembrane region" description="Helical" evidence="7">
    <location>
        <begin position="73"/>
        <end position="93"/>
    </location>
</feature>
<evidence type="ECO:0000256" key="1">
    <source>
        <dbReference type="ARBA" id="ARBA00004651"/>
    </source>
</evidence>
<dbReference type="SUPFAM" id="SSF50182">
    <property type="entry name" value="Sm-like ribonucleoproteins"/>
    <property type="match status" value="1"/>
</dbReference>
<dbReference type="InterPro" id="IPR049278">
    <property type="entry name" value="MS_channel_C"/>
</dbReference>